<dbReference type="Proteomes" id="UP000699865">
    <property type="component" value="Unassembled WGS sequence"/>
</dbReference>
<dbReference type="InterPro" id="IPR003382">
    <property type="entry name" value="Flavoprotein"/>
</dbReference>
<evidence type="ECO:0000313" key="2">
    <source>
        <dbReference type="EMBL" id="MBU9836454.1"/>
    </source>
</evidence>
<proteinExistence type="predicted"/>
<reference evidence="2 3" key="1">
    <citation type="submission" date="2021-03" db="EMBL/GenBank/DDBJ databases">
        <title>Five novel Rahnella species.</title>
        <authorList>
            <person name="Brady C."/>
            <person name="Asselin J."/>
            <person name="Beer S."/>
            <person name="Bruberg M.B."/>
            <person name="Crampton B."/>
            <person name="Venter S."/>
            <person name="Arnold D."/>
            <person name="Denman S."/>
        </authorList>
    </citation>
    <scope>NUCLEOTIDE SEQUENCE [LARGE SCALE GENOMIC DNA]</scope>
    <source>
        <strain evidence="2 3">L72c</strain>
    </source>
</reference>
<dbReference type="EMBL" id="JAFMOU010000070">
    <property type="protein sequence ID" value="MBU9836454.1"/>
    <property type="molecule type" value="Genomic_DNA"/>
</dbReference>
<accession>A0ABS6L3L3</accession>
<dbReference type="RefSeq" id="WP_331252984.1">
    <property type="nucleotide sequence ID" value="NZ_JAFMOS010000552.1"/>
</dbReference>
<dbReference type="Pfam" id="PF02441">
    <property type="entry name" value="Flavoprotein"/>
    <property type="match status" value="1"/>
</dbReference>
<name>A0ABS6L3L3_9GAMM</name>
<keyword evidence="3" id="KW-1185">Reference proteome</keyword>
<feature type="domain" description="Flavoprotein" evidence="1">
    <location>
        <begin position="51"/>
        <end position="144"/>
    </location>
</feature>
<dbReference type="SUPFAM" id="SSF52507">
    <property type="entry name" value="Homo-oligomeric flavin-containing Cys decarboxylases, HFCD"/>
    <property type="match status" value="1"/>
</dbReference>
<evidence type="ECO:0000259" key="1">
    <source>
        <dbReference type="Pfam" id="PF02441"/>
    </source>
</evidence>
<gene>
    <name evidence="2" type="ORF">J1786_16745</name>
</gene>
<dbReference type="InterPro" id="IPR036551">
    <property type="entry name" value="Flavin_trans-like"/>
</dbReference>
<protein>
    <recommendedName>
        <fullName evidence="1">Flavoprotein domain-containing protein</fullName>
    </recommendedName>
</protein>
<sequence>MTPGERQRLSRLIDRSIAGLLVRKRAALKAGGKTVRVLISGDDLTTLPMTLQSLRALDNAGYALRVAFSHSASQSGLKAALLPDIDPLYLADDFAPLTAEVVDSLYLPALSTNSLSKIALGIRDNLATVQVFHALSTKTPVIVTLNPELMHLGDSGFALPLQVRLEQYIDTLRQYGIAVTGSGESVCQKRLITLNDIRLHRVTDVLRIGRNTLITPAAQDEIRRQNITVIR</sequence>
<dbReference type="Gene3D" id="3.40.50.1950">
    <property type="entry name" value="Flavin prenyltransferase-like"/>
    <property type="match status" value="1"/>
</dbReference>
<comment type="caution">
    <text evidence="2">The sequence shown here is derived from an EMBL/GenBank/DDBJ whole genome shotgun (WGS) entry which is preliminary data.</text>
</comment>
<evidence type="ECO:0000313" key="3">
    <source>
        <dbReference type="Proteomes" id="UP000699865"/>
    </source>
</evidence>
<organism evidence="2 3">
    <name type="scientific">Rahnella perminowiae</name>
    <dbReference type="NCBI Taxonomy" id="2816244"/>
    <lineage>
        <taxon>Bacteria</taxon>
        <taxon>Pseudomonadati</taxon>
        <taxon>Pseudomonadota</taxon>
        <taxon>Gammaproteobacteria</taxon>
        <taxon>Enterobacterales</taxon>
        <taxon>Yersiniaceae</taxon>
        <taxon>Rahnella</taxon>
    </lineage>
</organism>